<sequence>MATIHYLPVVLILVLNAVPLSSLVSAHPLQSPLSNAISRAGMPISSATDVAPIECMLLVIASLAILFFAAAGSYVYALFEDTHQDRVLWLLAVTPTIPSYLVWTNVYHHIVSYFPRPITAQPNSNEHTSSAQLPRLRVLVKIKANRPAVGSAGRNIRDISSFRV</sequence>
<keyword evidence="1" id="KW-0812">Transmembrane</keyword>
<feature type="transmembrane region" description="Helical" evidence="1">
    <location>
        <begin position="87"/>
        <end position="107"/>
    </location>
</feature>
<comment type="caution">
    <text evidence="3">The sequence shown here is derived from an EMBL/GenBank/DDBJ whole genome shotgun (WGS) entry which is preliminary data.</text>
</comment>
<keyword evidence="2" id="KW-0732">Signal</keyword>
<protein>
    <submittedName>
        <fullName evidence="3">Uncharacterized protein</fullName>
    </submittedName>
</protein>
<name>A0A9P6E6Q7_9AGAR</name>
<accession>A0A9P6E6Q7</accession>
<dbReference type="AlphaFoldDB" id="A0A9P6E6Q7"/>
<organism evidence="3 4">
    <name type="scientific">Crepidotus variabilis</name>
    <dbReference type="NCBI Taxonomy" id="179855"/>
    <lineage>
        <taxon>Eukaryota</taxon>
        <taxon>Fungi</taxon>
        <taxon>Dikarya</taxon>
        <taxon>Basidiomycota</taxon>
        <taxon>Agaricomycotina</taxon>
        <taxon>Agaricomycetes</taxon>
        <taxon>Agaricomycetidae</taxon>
        <taxon>Agaricales</taxon>
        <taxon>Agaricineae</taxon>
        <taxon>Crepidotaceae</taxon>
        <taxon>Crepidotus</taxon>
    </lineage>
</organism>
<reference evidence="3" key="1">
    <citation type="submission" date="2020-11" db="EMBL/GenBank/DDBJ databases">
        <authorList>
            <consortium name="DOE Joint Genome Institute"/>
            <person name="Ahrendt S."/>
            <person name="Riley R."/>
            <person name="Andreopoulos W."/>
            <person name="Labutti K."/>
            <person name="Pangilinan J."/>
            <person name="Ruiz-Duenas F.J."/>
            <person name="Barrasa J.M."/>
            <person name="Sanchez-Garcia M."/>
            <person name="Camarero S."/>
            <person name="Miyauchi S."/>
            <person name="Serrano A."/>
            <person name="Linde D."/>
            <person name="Babiker R."/>
            <person name="Drula E."/>
            <person name="Ayuso-Fernandez I."/>
            <person name="Pacheco R."/>
            <person name="Padilla G."/>
            <person name="Ferreira P."/>
            <person name="Barriuso J."/>
            <person name="Kellner H."/>
            <person name="Castanera R."/>
            <person name="Alfaro M."/>
            <person name="Ramirez L."/>
            <person name="Pisabarro A.G."/>
            <person name="Kuo A."/>
            <person name="Tritt A."/>
            <person name="Lipzen A."/>
            <person name="He G."/>
            <person name="Yan M."/>
            <person name="Ng V."/>
            <person name="Cullen D."/>
            <person name="Martin F."/>
            <person name="Rosso M.-N."/>
            <person name="Henrissat B."/>
            <person name="Hibbett D."/>
            <person name="Martinez A.T."/>
            <person name="Grigoriev I.V."/>
        </authorList>
    </citation>
    <scope>NUCLEOTIDE SEQUENCE</scope>
    <source>
        <strain evidence="3">CBS 506.95</strain>
    </source>
</reference>
<keyword evidence="1" id="KW-1133">Transmembrane helix</keyword>
<evidence type="ECO:0000256" key="2">
    <source>
        <dbReference type="SAM" id="SignalP"/>
    </source>
</evidence>
<gene>
    <name evidence="3" type="ORF">CPB83DRAFT_690638</name>
</gene>
<dbReference type="Proteomes" id="UP000807306">
    <property type="component" value="Unassembled WGS sequence"/>
</dbReference>
<evidence type="ECO:0000313" key="4">
    <source>
        <dbReference type="Proteomes" id="UP000807306"/>
    </source>
</evidence>
<evidence type="ECO:0000256" key="1">
    <source>
        <dbReference type="SAM" id="Phobius"/>
    </source>
</evidence>
<feature type="transmembrane region" description="Helical" evidence="1">
    <location>
        <begin position="50"/>
        <end position="75"/>
    </location>
</feature>
<evidence type="ECO:0000313" key="3">
    <source>
        <dbReference type="EMBL" id="KAF9523408.1"/>
    </source>
</evidence>
<feature type="signal peptide" evidence="2">
    <location>
        <begin position="1"/>
        <end position="26"/>
    </location>
</feature>
<keyword evidence="1" id="KW-0472">Membrane</keyword>
<dbReference type="EMBL" id="MU157918">
    <property type="protein sequence ID" value="KAF9523408.1"/>
    <property type="molecule type" value="Genomic_DNA"/>
</dbReference>
<proteinExistence type="predicted"/>
<feature type="chain" id="PRO_5040353524" evidence="2">
    <location>
        <begin position="27"/>
        <end position="164"/>
    </location>
</feature>
<keyword evidence="4" id="KW-1185">Reference proteome</keyword>